<evidence type="ECO:0000259" key="5">
    <source>
        <dbReference type="Pfam" id="PF24827"/>
    </source>
</evidence>
<proteinExistence type="predicted"/>
<dbReference type="PANTHER" id="PTHR37326">
    <property type="entry name" value="BLL3975 PROTEIN"/>
    <property type="match status" value="1"/>
</dbReference>
<keyword evidence="3" id="KW-0378">Hydrolase</keyword>
<evidence type="ECO:0000256" key="1">
    <source>
        <dbReference type="ARBA" id="ARBA00001947"/>
    </source>
</evidence>
<dbReference type="InterPro" id="IPR055438">
    <property type="entry name" value="AstE_AspA_cat"/>
</dbReference>
<dbReference type="AlphaFoldDB" id="A0A1B9NIQ7"/>
<comment type="caution">
    <text evidence="6">The sequence shown here is derived from an EMBL/GenBank/DDBJ whole genome shotgun (WGS) entry which is preliminary data.</text>
</comment>
<keyword evidence="2" id="KW-0479">Metal-binding</keyword>
<keyword evidence="7" id="KW-1185">Reference proteome</keyword>
<dbReference type="InterPro" id="IPR053138">
    <property type="entry name" value="N-alpha-Ac-DABA_deacetylase"/>
</dbReference>
<dbReference type="Proteomes" id="UP000093355">
    <property type="component" value="Unassembled WGS sequence"/>
</dbReference>
<feature type="domain" description="Succinylglutamate desuccinylase/Aspartoacylase catalytic" evidence="5">
    <location>
        <begin position="28"/>
        <end position="216"/>
    </location>
</feature>
<dbReference type="PIRSF" id="PIRSF039012">
    <property type="entry name" value="ASP"/>
    <property type="match status" value="1"/>
</dbReference>
<dbReference type="EMBL" id="LXMD01000002">
    <property type="protein sequence ID" value="OCG76465.1"/>
    <property type="molecule type" value="Genomic_DNA"/>
</dbReference>
<reference evidence="6 7" key="1">
    <citation type="submission" date="2016-05" db="EMBL/GenBank/DDBJ databases">
        <authorList>
            <person name="Lavstsen T."/>
            <person name="Jespersen J.S."/>
        </authorList>
    </citation>
    <scope>NUCLEOTIDE SEQUENCE [LARGE SCALE GENOMIC DNA]</scope>
    <source>
        <strain evidence="6 7">YLB-01</strain>
    </source>
</reference>
<dbReference type="STRING" id="904291.A7J15_11820"/>
<organism evidence="6 7">
    <name type="scientific">Microbacterium sediminis</name>
    <dbReference type="NCBI Taxonomy" id="904291"/>
    <lineage>
        <taxon>Bacteria</taxon>
        <taxon>Bacillati</taxon>
        <taxon>Actinomycetota</taxon>
        <taxon>Actinomycetes</taxon>
        <taxon>Micrococcales</taxon>
        <taxon>Microbacteriaceae</taxon>
        <taxon>Microbacterium</taxon>
    </lineage>
</organism>
<dbReference type="Pfam" id="PF24827">
    <property type="entry name" value="AstE_AspA_cat"/>
    <property type="match status" value="1"/>
</dbReference>
<keyword evidence="4" id="KW-0862">Zinc</keyword>
<sequence length="305" mass="32056">MAERSFTVDLADHGELTIPYVEITGAVPGPIVTVIAGIHGTEYSSIATARRLIAEADPAQVRGTIRVAPVINLPAFYARTPFVVPHDGKNLNRSFPGDPAGTAAERIAAAVVTHLLSGSDFFFDLHCGDLPEALEPFAMYDDSPVADIAREMALAYGFRHVVRQARSGRTVGGSTSAQAADMGIPGITAESGECGILDPQAVDLHFRGLVNALRHIGSVTGDVEQFDAPVEHDSWLWLTTPAPGWWEAAVDTGETVAEGDLLGRVSPLIGGEAHEIRAPKAGVPLFVTSSPAVKADGLLLGLALV</sequence>
<evidence type="ECO:0000256" key="2">
    <source>
        <dbReference type="ARBA" id="ARBA00022723"/>
    </source>
</evidence>
<protein>
    <recommendedName>
        <fullName evidence="5">Succinylglutamate desuccinylase/Aspartoacylase catalytic domain-containing protein</fullName>
    </recommendedName>
</protein>
<dbReference type="Gene3D" id="3.40.630.10">
    <property type="entry name" value="Zn peptidases"/>
    <property type="match status" value="1"/>
</dbReference>
<dbReference type="PANTHER" id="PTHR37326:SF1">
    <property type="entry name" value="BLL3975 PROTEIN"/>
    <property type="match status" value="1"/>
</dbReference>
<dbReference type="InterPro" id="IPR043795">
    <property type="entry name" value="N-alpha-Ac-DABA-like"/>
</dbReference>
<dbReference type="GO" id="GO:0016811">
    <property type="term" value="F:hydrolase activity, acting on carbon-nitrogen (but not peptide) bonds, in linear amides"/>
    <property type="evidence" value="ECO:0007669"/>
    <property type="project" value="InterPro"/>
</dbReference>
<dbReference type="CDD" id="cd06254">
    <property type="entry name" value="M14_ASTE_ASPA-like"/>
    <property type="match status" value="1"/>
</dbReference>
<comment type="cofactor">
    <cofactor evidence="1">
        <name>Zn(2+)</name>
        <dbReference type="ChEBI" id="CHEBI:29105"/>
    </cofactor>
</comment>
<name>A0A1B9NIQ7_9MICO</name>
<dbReference type="RefSeq" id="WP_067028232.1">
    <property type="nucleotide sequence ID" value="NZ_JRNY01000011.1"/>
</dbReference>
<accession>A0A1B9NIQ7</accession>
<dbReference type="GO" id="GO:0046872">
    <property type="term" value="F:metal ion binding"/>
    <property type="evidence" value="ECO:0007669"/>
    <property type="project" value="UniProtKB-KW"/>
</dbReference>
<dbReference type="GO" id="GO:0016788">
    <property type="term" value="F:hydrolase activity, acting on ester bonds"/>
    <property type="evidence" value="ECO:0007669"/>
    <property type="project" value="InterPro"/>
</dbReference>
<evidence type="ECO:0000256" key="4">
    <source>
        <dbReference type="ARBA" id="ARBA00022833"/>
    </source>
</evidence>
<evidence type="ECO:0000313" key="6">
    <source>
        <dbReference type="EMBL" id="OCG76465.1"/>
    </source>
</evidence>
<evidence type="ECO:0000313" key="7">
    <source>
        <dbReference type="Proteomes" id="UP000093355"/>
    </source>
</evidence>
<evidence type="ECO:0000256" key="3">
    <source>
        <dbReference type="ARBA" id="ARBA00022801"/>
    </source>
</evidence>
<gene>
    <name evidence="6" type="ORF">A7J15_11820</name>
</gene>
<dbReference type="SUPFAM" id="SSF53187">
    <property type="entry name" value="Zn-dependent exopeptidases"/>
    <property type="match status" value="1"/>
</dbReference>